<dbReference type="Pfam" id="PF00561">
    <property type="entry name" value="Abhydrolase_1"/>
    <property type="match status" value="1"/>
</dbReference>
<dbReference type="InterPro" id="IPR029058">
    <property type="entry name" value="AB_hydrolase_fold"/>
</dbReference>
<gene>
    <name evidence="2" type="ORF">AVDCRST_MAG53-2395</name>
</gene>
<dbReference type="SUPFAM" id="SSF53474">
    <property type="entry name" value="alpha/beta-Hydrolases"/>
    <property type="match status" value="1"/>
</dbReference>
<dbReference type="AlphaFoldDB" id="A0A6J4SUG1"/>
<dbReference type="PRINTS" id="PR00111">
    <property type="entry name" value="ABHYDROLASE"/>
</dbReference>
<organism evidence="2">
    <name type="scientific">uncultured Solirubrobacteraceae bacterium</name>
    <dbReference type="NCBI Taxonomy" id="1162706"/>
    <lineage>
        <taxon>Bacteria</taxon>
        <taxon>Bacillati</taxon>
        <taxon>Actinomycetota</taxon>
        <taxon>Thermoleophilia</taxon>
        <taxon>Solirubrobacterales</taxon>
        <taxon>Solirubrobacteraceae</taxon>
        <taxon>environmental samples</taxon>
    </lineage>
</organism>
<dbReference type="InterPro" id="IPR050471">
    <property type="entry name" value="AB_hydrolase"/>
</dbReference>
<dbReference type="PANTHER" id="PTHR43433:SF5">
    <property type="entry name" value="AB HYDROLASE-1 DOMAIN-CONTAINING PROTEIN"/>
    <property type="match status" value="1"/>
</dbReference>
<proteinExistence type="predicted"/>
<name>A0A6J4SUG1_9ACTN</name>
<reference evidence="2" key="1">
    <citation type="submission" date="2020-02" db="EMBL/GenBank/DDBJ databases">
        <authorList>
            <person name="Meier V. D."/>
        </authorList>
    </citation>
    <scope>NUCLEOTIDE SEQUENCE</scope>
    <source>
        <strain evidence="2">AVDCRST_MAG53</strain>
    </source>
</reference>
<dbReference type="EMBL" id="CADCVR010000073">
    <property type="protein sequence ID" value="CAA9505542.1"/>
    <property type="molecule type" value="Genomic_DNA"/>
</dbReference>
<sequence length="241" mass="24315">MIAGTVEGAGAALAYRETGSGRVAVVVHDAAADSATWGPSLRRIGGRAIAYDRRGYGDSTTPEGYAATTVEEQAEDLAALLRALRAAPALLVGDGFGALVALDVAKRHPGLVASLVLVDTPLNAFVASATRALAEQRSALQDAARTGGPTAAIAAYLDGRAGAEQVGRAQAAGSAFFADYAGLSSWPVTRRELRAITIATVVLTRTGAASHVDAAADALAGLLPAATRVRGGDPVDVAASR</sequence>
<dbReference type="Gene3D" id="3.40.50.1820">
    <property type="entry name" value="alpha/beta hydrolase"/>
    <property type="match status" value="1"/>
</dbReference>
<dbReference type="PANTHER" id="PTHR43433">
    <property type="entry name" value="HYDROLASE, ALPHA/BETA FOLD FAMILY PROTEIN"/>
    <property type="match status" value="1"/>
</dbReference>
<accession>A0A6J4SUG1</accession>
<dbReference type="GO" id="GO:0003824">
    <property type="term" value="F:catalytic activity"/>
    <property type="evidence" value="ECO:0007669"/>
    <property type="project" value="UniProtKB-ARBA"/>
</dbReference>
<feature type="domain" description="AB hydrolase-1" evidence="1">
    <location>
        <begin position="37"/>
        <end position="126"/>
    </location>
</feature>
<dbReference type="InterPro" id="IPR000073">
    <property type="entry name" value="AB_hydrolase_1"/>
</dbReference>
<evidence type="ECO:0000313" key="2">
    <source>
        <dbReference type="EMBL" id="CAA9505542.1"/>
    </source>
</evidence>
<protein>
    <recommendedName>
        <fullName evidence="1">AB hydrolase-1 domain-containing protein</fullName>
    </recommendedName>
</protein>
<evidence type="ECO:0000259" key="1">
    <source>
        <dbReference type="Pfam" id="PF00561"/>
    </source>
</evidence>